<feature type="region of interest" description="Disordered" evidence="2">
    <location>
        <begin position="1337"/>
        <end position="1368"/>
    </location>
</feature>
<accession>A0ABR2KUB2</accession>
<feature type="region of interest" description="Disordered" evidence="2">
    <location>
        <begin position="1086"/>
        <end position="1111"/>
    </location>
</feature>
<dbReference type="PANTHER" id="PTHR32114:SF2">
    <property type="entry name" value="ABC TRANSPORTER ABCH.3"/>
    <property type="match status" value="1"/>
</dbReference>
<reference evidence="3 4" key="1">
    <citation type="submission" date="2024-04" db="EMBL/GenBank/DDBJ databases">
        <title>Tritrichomonas musculus Genome.</title>
        <authorList>
            <person name="Alves-Ferreira E."/>
            <person name="Grigg M."/>
            <person name="Lorenzi H."/>
            <person name="Galac M."/>
        </authorList>
    </citation>
    <scope>NUCLEOTIDE SEQUENCE [LARGE SCALE GENOMIC DNA]</scope>
    <source>
        <strain evidence="3 4">EAF2021</strain>
    </source>
</reference>
<name>A0ABR2KUB2_9EUKA</name>
<feature type="region of interest" description="Disordered" evidence="2">
    <location>
        <begin position="1"/>
        <end position="92"/>
    </location>
</feature>
<feature type="compositionally biased region" description="Basic and acidic residues" evidence="2">
    <location>
        <begin position="424"/>
        <end position="434"/>
    </location>
</feature>
<feature type="region of interest" description="Disordered" evidence="2">
    <location>
        <begin position="407"/>
        <end position="434"/>
    </location>
</feature>
<organism evidence="3 4">
    <name type="scientific">Tritrichomonas musculus</name>
    <dbReference type="NCBI Taxonomy" id="1915356"/>
    <lineage>
        <taxon>Eukaryota</taxon>
        <taxon>Metamonada</taxon>
        <taxon>Parabasalia</taxon>
        <taxon>Tritrichomonadida</taxon>
        <taxon>Tritrichomonadidae</taxon>
        <taxon>Tritrichomonas</taxon>
    </lineage>
</organism>
<feature type="coiled-coil region" evidence="1">
    <location>
        <begin position="786"/>
        <end position="1022"/>
    </location>
</feature>
<feature type="compositionally biased region" description="Basic residues" evidence="2">
    <location>
        <begin position="235"/>
        <end position="245"/>
    </location>
</feature>
<dbReference type="PANTHER" id="PTHR32114">
    <property type="entry name" value="ABC TRANSPORTER ABCH.3"/>
    <property type="match status" value="1"/>
</dbReference>
<proteinExistence type="predicted"/>
<feature type="coiled-coil region" evidence="1">
    <location>
        <begin position="1119"/>
        <end position="1153"/>
    </location>
</feature>
<evidence type="ECO:0000313" key="4">
    <source>
        <dbReference type="Proteomes" id="UP001470230"/>
    </source>
</evidence>
<dbReference type="Proteomes" id="UP001470230">
    <property type="component" value="Unassembled WGS sequence"/>
</dbReference>
<gene>
    <name evidence="3" type="ORF">M9Y10_023161</name>
</gene>
<evidence type="ECO:0000313" key="3">
    <source>
        <dbReference type="EMBL" id="KAK8894724.1"/>
    </source>
</evidence>
<feature type="compositionally biased region" description="Basic and acidic residues" evidence="2">
    <location>
        <begin position="62"/>
        <end position="86"/>
    </location>
</feature>
<protein>
    <recommendedName>
        <fullName evidence="5">Viral A-type inclusion protein</fullName>
    </recommendedName>
</protein>
<dbReference type="EMBL" id="JAPFFF010000003">
    <property type="protein sequence ID" value="KAK8894724.1"/>
    <property type="molecule type" value="Genomic_DNA"/>
</dbReference>
<keyword evidence="1" id="KW-0175">Coiled coil</keyword>
<feature type="compositionally biased region" description="Low complexity" evidence="2">
    <location>
        <begin position="1287"/>
        <end position="1304"/>
    </location>
</feature>
<feature type="coiled-coil region" evidence="1">
    <location>
        <begin position="1190"/>
        <end position="1217"/>
    </location>
</feature>
<feature type="region of interest" description="Disordered" evidence="2">
    <location>
        <begin position="1277"/>
        <end position="1309"/>
    </location>
</feature>
<evidence type="ECO:0000256" key="2">
    <source>
        <dbReference type="SAM" id="MobiDB-lite"/>
    </source>
</evidence>
<keyword evidence="4" id="KW-1185">Reference proteome</keyword>
<feature type="compositionally biased region" description="Basic and acidic residues" evidence="2">
    <location>
        <begin position="407"/>
        <end position="416"/>
    </location>
</feature>
<evidence type="ECO:0008006" key="5">
    <source>
        <dbReference type="Google" id="ProtNLM"/>
    </source>
</evidence>
<feature type="compositionally biased region" description="Low complexity" evidence="2">
    <location>
        <begin position="8"/>
        <end position="17"/>
    </location>
</feature>
<feature type="compositionally biased region" description="Polar residues" evidence="2">
    <location>
        <begin position="1277"/>
        <end position="1286"/>
    </location>
</feature>
<feature type="compositionally biased region" description="Polar residues" evidence="2">
    <location>
        <begin position="27"/>
        <end position="61"/>
    </location>
</feature>
<comment type="caution">
    <text evidence="3">The sequence shown here is derived from an EMBL/GenBank/DDBJ whole genome shotgun (WGS) entry which is preliminary data.</text>
</comment>
<feature type="region of interest" description="Disordered" evidence="2">
    <location>
        <begin position="216"/>
        <end position="253"/>
    </location>
</feature>
<evidence type="ECO:0000256" key="1">
    <source>
        <dbReference type="SAM" id="Coils"/>
    </source>
</evidence>
<sequence>MFNDSDDLLISGSSSGDLDPEDAGSFAKQNRSNANSSSILYPGSPTYSTSKRTASNSNSELENAKLRSKNKELKSRLKMMEDRYRSDSQNMSSELNLARQEGQEARKNLIDTAKSLEKKLNEQMKITNGLNKVNKQLQAQISSFLARVSSKTGRDVQNLNEASDLYDELSYEVESSSNRIKELEGLNSSLSEQLDDAEGIARNKAGESAKLKKKIKRLKEELSSNSNNQQEVQGSKKKSKDKKKKQVDDELEKQKKEIERLQNALDQEKSKKLQVKTRGIDGFLIEDNNDPNPKSSNEELNKANLALLNDRVQNAEKTSTDLQKQLEQLQFENNQLSERGNQIADQLNEAKENLKEREAYANELKSKLKDLKSQNRELNDELKSKETEIADLDTTVHELNLRINELENDKQKEANRKKATSNSNEKDSRESIRQLKDRNELLEKRIASFEELYEEQSNEIVDLFSQRNKLIASLKQVDELLTSNESQIQNLSKSNASLNEENKRIKTDLIGEKERSEEEFRQTFEDSLENLPHEVRERLKDLEDDFLHDPQKQLSHSEVLQRYVICLTNLMSEIEKNSQVAKDNSRAEALRVRYIVLLEHLEKAHKLLRQIANSSSSFSGGSDEITRQEFLTACTRLGTFIEEQRIEFPIEEFKPSIFEPRDINDPQRVADVFLDFVKKEQLETSPIAELFTLFMCVTQINLILMNNIDANKQAVMNAARVSQQNSDQQMRIKELQDLESRKTEEQEKLKPYLAHLVPDPSDNYEELVRQITEELNHEDVPSPRVYKALVSKIDELEEQIDKLQKEIEKSHHKSENNREQFCKKAEGIVSDVQKQVENQMKKFNEEKQMMQKEIDQLRSQNSNVAQDYEARLKKQQKKLQKREDLINTLRSENESLTQRSMDLTQQLGQHQSQADEDSDAIISLRSQLKQAKEEAERAKNQKKSYKERLDEAEKVNASTLLDLKTRNENLNKKYAKTIEDLQQQLKKANDDLLNAEKELSTYNDKKRELLESNAKLQMAKRNCELKLKAADDALARERASNEAKQTTYALALKSKSDATIEKIQGDLEKCQNLFFRVLKEEFGQDSNENKFKQTSDNSNQHQKEDNPNFDDNYFVGDKYEQQHQQISTLLEQIEEAMEKRKDENNAIKDALKLRRILKLDSSDSLIKIFDDLRSSTEFEKQRANKAEEFASDISNINEKLQRDTNKLERNTNELKEWNDWSRSLLSQISDTAPPNPPSNEVRYMLEEALLVALNQRTTRRKLELLRTEKKLIKSSPKSTLNLLLQPSKSTSGGNSGKSKNNINNPDRNKVFSMRPMMLAFIFSGRLQEFSGTVPSKFNGLTKANAPPLQQTPYDTRRAQRPLVPYDSQ</sequence>